<dbReference type="Proteomes" id="UP000002190">
    <property type="component" value="Chromosome 3"/>
</dbReference>
<gene>
    <name evidence="2" type="ordered locus">BC1002_5984</name>
</gene>
<reference evidence="3" key="1">
    <citation type="submission" date="2010-04" db="EMBL/GenBank/DDBJ databases">
        <title>Complete sequence of chromosome 3 of Burkholderia sp. CCGE1002.</title>
        <authorList>
            <consortium name="US DOE Joint Genome Institute"/>
            <person name="Lucas S."/>
            <person name="Copeland A."/>
            <person name="Lapidus A."/>
            <person name="Cheng J.-F."/>
            <person name="Bruce D."/>
            <person name="Goodwin L."/>
            <person name="Pitluck S."/>
            <person name="Chertkov O."/>
            <person name="Detter J.C."/>
            <person name="Han C."/>
            <person name="Tapia R."/>
            <person name="Land M."/>
            <person name="Hauser L."/>
            <person name="Kyrpides N."/>
            <person name="Ovchinnikova G."/>
            <person name="Martinez-Romero E."/>
            <person name="Hernandez M.A.R."/>
            <person name="Tiedje J.M."/>
            <person name="Woyke T."/>
        </authorList>
    </citation>
    <scope>NUCLEOTIDE SEQUENCE [LARGE SCALE GENOMIC DNA]</scope>
    <source>
        <strain evidence="3">CCGE1002</strain>
    </source>
</reference>
<dbReference type="HOGENOM" id="CLU_1406423_0_0_4"/>
<dbReference type="AlphaFoldDB" id="D5WKV9"/>
<dbReference type="KEGG" id="bge:BC1002_5984"/>
<dbReference type="STRING" id="640511.BC1002_5984"/>
<sequence>MRLDAQRDVRVTFVASGKEARWTPNDGSVARSRFTRGGTNNVYRSYRYVVYAPVNGLLQTHAARRRHAASREEAGIPNQLAHSRSTAVRAARQALPDPNRFVQAHPSTEAAWPLRGDSTYRVPHGGNEQRVTGSGRGCIGSTREPGPAGLVEACRLSGRRATCARRTSAFRRVRGRLCNAREWHGPFRLRSPR</sequence>
<dbReference type="EMBL" id="CP002015">
    <property type="protein sequence ID" value="ADG19855.1"/>
    <property type="molecule type" value="Genomic_DNA"/>
</dbReference>
<evidence type="ECO:0000313" key="2">
    <source>
        <dbReference type="EMBL" id="ADG19855.1"/>
    </source>
</evidence>
<evidence type="ECO:0000256" key="1">
    <source>
        <dbReference type="SAM" id="MobiDB-lite"/>
    </source>
</evidence>
<reference evidence="2 3" key="2">
    <citation type="journal article" date="2012" name="J. Bacteriol.">
        <title>Genome Sequences of Burkholderia sp. Strains CCGE1002 and H160, Isolated from Legume Nodules in Mexico and Brazil.</title>
        <authorList>
            <person name="Ormeno-Orrillo E."/>
            <person name="Rogel M.A."/>
            <person name="Chueire L.M."/>
            <person name="Tiedje J.M."/>
            <person name="Martinez-Romero E."/>
            <person name="Hungria M."/>
        </authorList>
    </citation>
    <scope>NUCLEOTIDE SEQUENCE [LARGE SCALE GENOMIC DNA]</scope>
    <source>
        <strain evidence="2 3">CCGE1002</strain>
    </source>
</reference>
<proteinExistence type="predicted"/>
<organism evidence="2 3">
    <name type="scientific">Paraburkholderia atlantica</name>
    <dbReference type="NCBI Taxonomy" id="2654982"/>
    <lineage>
        <taxon>Bacteria</taxon>
        <taxon>Pseudomonadati</taxon>
        <taxon>Pseudomonadota</taxon>
        <taxon>Betaproteobacteria</taxon>
        <taxon>Burkholderiales</taxon>
        <taxon>Burkholderiaceae</taxon>
        <taxon>Paraburkholderia</taxon>
    </lineage>
</organism>
<accession>D5WKV9</accession>
<protein>
    <submittedName>
        <fullName evidence="2">Uncharacterized protein</fullName>
    </submittedName>
</protein>
<feature type="region of interest" description="Disordered" evidence="1">
    <location>
        <begin position="115"/>
        <end position="143"/>
    </location>
</feature>
<name>D5WKV9_PARAM</name>
<evidence type="ECO:0000313" key="3">
    <source>
        <dbReference type="Proteomes" id="UP000002190"/>
    </source>
</evidence>